<keyword evidence="3" id="KW-1185">Reference proteome</keyword>
<sequence length="246" mass="25743">MTSINRRSALVTAAGAGAAVTLGAGAGTAAADPAGRRHRSRWSKERPLRVDIVVFDGVEELDLFGPLEVFGLAAALGHPIAVRLVTSGQPGTAKLSFGTEVTVPGAWDARSADVIVVPGGAFRRKDKPGIWTEIEKGVLTRELRRAVRPSLTLMGVCTGVVVLHAAGVIGNRPCTTHEGAKKYLRDAGADVRDARVVDDGNLVCAGGISSGIDGALWVVERELGSQAAVTVESVMEYDRRGTVLRT</sequence>
<dbReference type="CDD" id="cd03139">
    <property type="entry name" value="GATase1_PfpI_2"/>
    <property type="match status" value="1"/>
</dbReference>
<gene>
    <name evidence="2" type="ORF">GCM10010387_03260</name>
</gene>
<accession>A0A918UJA4</accession>
<evidence type="ECO:0000313" key="3">
    <source>
        <dbReference type="Proteomes" id="UP000630936"/>
    </source>
</evidence>
<dbReference type="Proteomes" id="UP000630936">
    <property type="component" value="Unassembled WGS sequence"/>
</dbReference>
<name>A0A918UJA4_9ACTN</name>
<organism evidence="2 3">
    <name type="scientific">Streptomyces inusitatus</name>
    <dbReference type="NCBI Taxonomy" id="68221"/>
    <lineage>
        <taxon>Bacteria</taxon>
        <taxon>Bacillati</taxon>
        <taxon>Actinomycetota</taxon>
        <taxon>Actinomycetes</taxon>
        <taxon>Kitasatosporales</taxon>
        <taxon>Streptomycetaceae</taxon>
        <taxon>Streptomyces</taxon>
    </lineage>
</organism>
<dbReference type="InterPro" id="IPR002818">
    <property type="entry name" value="DJ-1/PfpI"/>
</dbReference>
<dbReference type="SUPFAM" id="SSF52317">
    <property type="entry name" value="Class I glutamine amidotransferase-like"/>
    <property type="match status" value="1"/>
</dbReference>
<evidence type="ECO:0000313" key="2">
    <source>
        <dbReference type="EMBL" id="GGZ14491.1"/>
    </source>
</evidence>
<dbReference type="Gene3D" id="3.40.50.880">
    <property type="match status" value="1"/>
</dbReference>
<comment type="caution">
    <text evidence="2">The sequence shown here is derived from an EMBL/GenBank/DDBJ whole genome shotgun (WGS) entry which is preliminary data.</text>
</comment>
<dbReference type="InterPro" id="IPR006311">
    <property type="entry name" value="TAT_signal"/>
</dbReference>
<dbReference type="Pfam" id="PF01965">
    <property type="entry name" value="DJ-1_PfpI"/>
    <property type="match status" value="1"/>
</dbReference>
<dbReference type="InterPro" id="IPR052158">
    <property type="entry name" value="INH-QAR"/>
</dbReference>
<reference evidence="2" key="2">
    <citation type="submission" date="2020-09" db="EMBL/GenBank/DDBJ databases">
        <authorList>
            <person name="Sun Q."/>
            <person name="Ohkuma M."/>
        </authorList>
    </citation>
    <scope>NUCLEOTIDE SEQUENCE</scope>
    <source>
        <strain evidence="2">JCM 4988</strain>
    </source>
</reference>
<dbReference type="PROSITE" id="PS51318">
    <property type="entry name" value="TAT"/>
    <property type="match status" value="1"/>
</dbReference>
<reference evidence="2" key="1">
    <citation type="journal article" date="2014" name="Int. J. Syst. Evol. Microbiol.">
        <title>Complete genome sequence of Corynebacterium casei LMG S-19264T (=DSM 44701T), isolated from a smear-ripened cheese.</title>
        <authorList>
            <consortium name="US DOE Joint Genome Institute (JGI-PGF)"/>
            <person name="Walter F."/>
            <person name="Albersmeier A."/>
            <person name="Kalinowski J."/>
            <person name="Ruckert C."/>
        </authorList>
    </citation>
    <scope>NUCLEOTIDE SEQUENCE</scope>
    <source>
        <strain evidence="2">JCM 4988</strain>
    </source>
</reference>
<evidence type="ECO:0000259" key="1">
    <source>
        <dbReference type="Pfam" id="PF01965"/>
    </source>
</evidence>
<dbReference type="InterPro" id="IPR029062">
    <property type="entry name" value="Class_I_gatase-like"/>
</dbReference>
<feature type="domain" description="DJ-1/PfpI" evidence="1">
    <location>
        <begin position="49"/>
        <end position="219"/>
    </location>
</feature>
<dbReference type="PANTHER" id="PTHR43130">
    <property type="entry name" value="ARAC-FAMILY TRANSCRIPTIONAL REGULATOR"/>
    <property type="match status" value="1"/>
</dbReference>
<protein>
    <submittedName>
        <fullName evidence="2">Glutamine amidotransferase</fullName>
    </submittedName>
</protein>
<dbReference type="AlphaFoldDB" id="A0A918UJA4"/>
<dbReference type="PANTHER" id="PTHR43130:SF2">
    <property type="entry name" value="DJ-1_PFPI DOMAIN-CONTAINING PROTEIN"/>
    <property type="match status" value="1"/>
</dbReference>
<dbReference type="EMBL" id="BMWG01000001">
    <property type="protein sequence ID" value="GGZ14491.1"/>
    <property type="molecule type" value="Genomic_DNA"/>
</dbReference>
<proteinExistence type="predicted"/>
<dbReference type="RefSeq" id="WP_190120994.1">
    <property type="nucleotide sequence ID" value="NZ_BMWG01000001.1"/>
</dbReference>
<keyword evidence="2" id="KW-0315">Glutamine amidotransferase</keyword>
<dbReference type="GO" id="GO:0006355">
    <property type="term" value="P:regulation of DNA-templated transcription"/>
    <property type="evidence" value="ECO:0007669"/>
    <property type="project" value="TreeGrafter"/>
</dbReference>